<dbReference type="Pfam" id="PF13462">
    <property type="entry name" value="Thioredoxin_4"/>
    <property type="match status" value="1"/>
</dbReference>
<dbReference type="KEGG" id="cvt:B843_10650"/>
<keyword evidence="1" id="KW-0472">Membrane</keyword>
<dbReference type="CDD" id="cd02972">
    <property type="entry name" value="DsbA_family"/>
    <property type="match status" value="1"/>
</dbReference>
<dbReference type="InterPro" id="IPR036249">
    <property type="entry name" value="Thioredoxin-like_sf"/>
</dbReference>
<dbReference type="SUPFAM" id="SSF52833">
    <property type="entry name" value="Thioredoxin-like"/>
    <property type="match status" value="1"/>
</dbReference>
<dbReference type="HOGENOM" id="CLU_000288_47_3_11"/>
<gene>
    <name evidence="3" type="ORF">B843_10650</name>
</gene>
<dbReference type="RefSeq" id="WP_025253502.1">
    <property type="nucleotide sequence ID" value="NZ_CP004353.1"/>
</dbReference>
<evidence type="ECO:0000313" key="4">
    <source>
        <dbReference type="Proteomes" id="UP000019222"/>
    </source>
</evidence>
<dbReference type="Proteomes" id="UP000019222">
    <property type="component" value="Chromosome"/>
</dbReference>
<accession>W5Y3S2</accession>
<proteinExistence type="predicted"/>
<evidence type="ECO:0000256" key="1">
    <source>
        <dbReference type="SAM" id="Phobius"/>
    </source>
</evidence>
<evidence type="ECO:0000259" key="2">
    <source>
        <dbReference type="Pfam" id="PF13462"/>
    </source>
</evidence>
<sequence>MSNKIKNPNEKSNNFLWAILALLVVIVAVVTYIVINGKQASNNEYADRAKESVRFSVTAEGSTIKLAAENAAADAKQVDLYEDYSCPHCAELAKATDADMKTAIEDGKIVVTIHPLNFLDRGAEDGNSTKAGTAAELIAQTGNAESYWNYRAMLLADQSDIYGQWDNAKFGDVAAQYGVDSDTVNKIKDGSEMAAFRDEATANADNLTKVGGQVSSPRVFINGTEVTSGLETWVQQATA</sequence>
<keyword evidence="1" id="KW-0812">Transmembrane</keyword>
<dbReference type="eggNOG" id="COG1651">
    <property type="taxonomic scope" value="Bacteria"/>
</dbReference>
<name>W5Y3S2_9CORY</name>
<dbReference type="Gene3D" id="3.40.30.10">
    <property type="entry name" value="Glutaredoxin"/>
    <property type="match status" value="1"/>
</dbReference>
<organism evidence="3 4">
    <name type="scientific">Corynebacterium vitaeruminis DSM 20294</name>
    <dbReference type="NCBI Taxonomy" id="1224164"/>
    <lineage>
        <taxon>Bacteria</taxon>
        <taxon>Bacillati</taxon>
        <taxon>Actinomycetota</taxon>
        <taxon>Actinomycetes</taxon>
        <taxon>Mycobacteriales</taxon>
        <taxon>Corynebacteriaceae</taxon>
        <taxon>Corynebacterium</taxon>
    </lineage>
</organism>
<dbReference type="AlphaFoldDB" id="W5Y3S2"/>
<keyword evidence="4" id="KW-1185">Reference proteome</keyword>
<evidence type="ECO:0000313" key="3">
    <source>
        <dbReference type="EMBL" id="AHI23510.1"/>
    </source>
</evidence>
<feature type="domain" description="Thioredoxin-like fold" evidence="2">
    <location>
        <begin position="74"/>
        <end position="227"/>
    </location>
</feature>
<dbReference type="STRING" id="1224164.B843_10650"/>
<keyword evidence="1" id="KW-1133">Transmembrane helix</keyword>
<reference evidence="3 4" key="1">
    <citation type="submission" date="2013-02" db="EMBL/GenBank/DDBJ databases">
        <title>The complete genome sequence of Corynebacterium vitaeruminis DSM 20294.</title>
        <authorList>
            <person name="Ruckert C."/>
            <person name="Albersmeier A."/>
            <person name="Kalinowski J."/>
        </authorList>
    </citation>
    <scope>NUCLEOTIDE SEQUENCE [LARGE SCALE GENOMIC DNA]</scope>
    <source>
        <strain evidence="4">ATCC 10234</strain>
    </source>
</reference>
<dbReference type="EMBL" id="CP004353">
    <property type="protein sequence ID" value="AHI23510.1"/>
    <property type="molecule type" value="Genomic_DNA"/>
</dbReference>
<dbReference type="InterPro" id="IPR012336">
    <property type="entry name" value="Thioredoxin-like_fold"/>
</dbReference>
<dbReference type="PATRIC" id="fig|1224164.3.peg.2144"/>
<feature type="transmembrane region" description="Helical" evidence="1">
    <location>
        <begin position="15"/>
        <end position="35"/>
    </location>
</feature>
<protein>
    <submittedName>
        <fullName evidence="3">Putative secreted protein</fullName>
    </submittedName>
</protein>